<reference evidence="6 7" key="1">
    <citation type="submission" date="2015-03" db="EMBL/GenBank/DDBJ databases">
        <authorList>
            <person name="Urmite Genomes"/>
        </authorList>
    </citation>
    <scope>NUCLEOTIDE SEQUENCE [LARGE SCALE GENOMIC DNA]</scope>
    <source>
        <strain evidence="6 7">CSUR P1491</strain>
    </source>
</reference>
<dbReference type="STRING" id="141349.BN1232_00294"/>
<dbReference type="GO" id="GO:0000976">
    <property type="term" value="F:transcription cis-regulatory region binding"/>
    <property type="evidence" value="ECO:0007669"/>
    <property type="project" value="TreeGrafter"/>
</dbReference>
<evidence type="ECO:0000256" key="3">
    <source>
        <dbReference type="ARBA" id="ARBA00023163"/>
    </source>
</evidence>
<dbReference type="GO" id="GO:0003700">
    <property type="term" value="F:DNA-binding transcription factor activity"/>
    <property type="evidence" value="ECO:0007669"/>
    <property type="project" value="TreeGrafter"/>
</dbReference>
<dbReference type="OrthoDB" id="3173376at2"/>
<dbReference type="Gene3D" id="1.10.357.10">
    <property type="entry name" value="Tetracycline Repressor, domain 2"/>
    <property type="match status" value="1"/>
</dbReference>
<dbReference type="Pfam" id="PF00440">
    <property type="entry name" value="TetR_N"/>
    <property type="match status" value="1"/>
</dbReference>
<sequence>MTTFSDVAEPKPFHHGNLRAVLLDQAQAVLRKGGLDALSLRELAREAGVSHAAPRKHFADRDALLDALAERGFDQLAERIADAAARVPDDFRRALHAVASAYLEFAVAEPALLDLMFAAKVHNPSDAVRNAVANHMAALLRIIARGVDAGAYAPSDVERLTLVLSASVQGIGGLVTSGRITEPQSEALIGDAIALILAGASTDGWRAFADEHPWHFWTHQETR</sequence>
<feature type="domain" description="HTH tetR-type" evidence="5">
    <location>
        <begin position="16"/>
        <end position="76"/>
    </location>
</feature>
<keyword evidence="3" id="KW-0804">Transcription</keyword>
<evidence type="ECO:0000256" key="2">
    <source>
        <dbReference type="ARBA" id="ARBA00023125"/>
    </source>
</evidence>
<organism evidence="6 7">
    <name type="scientific">Mycobacterium lentiflavum</name>
    <dbReference type="NCBI Taxonomy" id="141349"/>
    <lineage>
        <taxon>Bacteria</taxon>
        <taxon>Bacillati</taxon>
        <taxon>Actinomycetota</taxon>
        <taxon>Actinomycetes</taxon>
        <taxon>Mycobacteriales</taxon>
        <taxon>Mycobacteriaceae</taxon>
        <taxon>Mycobacterium</taxon>
        <taxon>Mycobacterium simiae complex</taxon>
    </lineage>
</organism>
<dbReference type="SUPFAM" id="SSF46689">
    <property type="entry name" value="Homeodomain-like"/>
    <property type="match status" value="1"/>
</dbReference>
<dbReference type="AlphaFoldDB" id="A0A0E4GUU4"/>
<gene>
    <name evidence="6" type="ORF">BN1232_00294</name>
</gene>
<dbReference type="InterPro" id="IPR009057">
    <property type="entry name" value="Homeodomain-like_sf"/>
</dbReference>
<dbReference type="PANTHER" id="PTHR30055">
    <property type="entry name" value="HTH-TYPE TRANSCRIPTIONAL REGULATOR RUTR"/>
    <property type="match status" value="1"/>
</dbReference>
<keyword evidence="2 4" id="KW-0238">DNA-binding</keyword>
<evidence type="ECO:0000256" key="4">
    <source>
        <dbReference type="PROSITE-ProRule" id="PRU00335"/>
    </source>
</evidence>
<name>A0A0E4GUU4_MYCLN</name>
<dbReference type="PANTHER" id="PTHR30055:SF220">
    <property type="entry name" value="TETR-FAMILY REGULATORY PROTEIN"/>
    <property type="match status" value="1"/>
</dbReference>
<evidence type="ECO:0000256" key="1">
    <source>
        <dbReference type="ARBA" id="ARBA00023015"/>
    </source>
</evidence>
<feature type="DNA-binding region" description="H-T-H motif" evidence="4">
    <location>
        <begin position="39"/>
        <end position="58"/>
    </location>
</feature>
<dbReference type="PROSITE" id="PS50977">
    <property type="entry name" value="HTH_TETR_2"/>
    <property type="match status" value="1"/>
</dbReference>
<proteinExistence type="predicted"/>
<keyword evidence="1" id="KW-0805">Transcription regulation</keyword>
<dbReference type="InterPro" id="IPR001647">
    <property type="entry name" value="HTH_TetR"/>
</dbReference>
<accession>A0A0E4GUU4</accession>
<dbReference type="InterPro" id="IPR036271">
    <property type="entry name" value="Tet_transcr_reg_TetR-rel_C_sf"/>
</dbReference>
<evidence type="ECO:0000259" key="5">
    <source>
        <dbReference type="PROSITE" id="PS50977"/>
    </source>
</evidence>
<dbReference type="Proteomes" id="UP000199251">
    <property type="component" value="Unassembled WGS sequence"/>
</dbReference>
<dbReference type="InterPro" id="IPR050109">
    <property type="entry name" value="HTH-type_TetR-like_transc_reg"/>
</dbReference>
<dbReference type="InterPro" id="IPR025996">
    <property type="entry name" value="MT1864/Rv1816-like_C"/>
</dbReference>
<evidence type="ECO:0000313" key="6">
    <source>
        <dbReference type="EMBL" id="CQD02971.1"/>
    </source>
</evidence>
<dbReference type="EMBL" id="CTEE01000001">
    <property type="protein sequence ID" value="CQD02971.1"/>
    <property type="molecule type" value="Genomic_DNA"/>
</dbReference>
<evidence type="ECO:0000313" key="7">
    <source>
        <dbReference type="Proteomes" id="UP000199251"/>
    </source>
</evidence>
<dbReference type="Pfam" id="PF13305">
    <property type="entry name" value="TetR_C_33"/>
    <property type="match status" value="1"/>
</dbReference>
<dbReference type="SUPFAM" id="SSF48498">
    <property type="entry name" value="Tetracyclin repressor-like, C-terminal domain"/>
    <property type="match status" value="1"/>
</dbReference>
<protein>
    <submittedName>
        <fullName evidence="6">TetR family transcriptional regulator</fullName>
    </submittedName>
</protein>